<evidence type="ECO:0000313" key="2">
    <source>
        <dbReference type="EMBL" id="SCY94504.1"/>
    </source>
</evidence>
<feature type="signal peptide" evidence="1">
    <location>
        <begin position="1"/>
        <end position="19"/>
    </location>
</feature>
<name>A0A1G5K216_9FLAO</name>
<gene>
    <name evidence="2" type="ORF">SAMN02927903_03032</name>
</gene>
<organism evidence="2 3">
    <name type="scientific">Flavobacterium caeni</name>
    <dbReference type="NCBI Taxonomy" id="490189"/>
    <lineage>
        <taxon>Bacteria</taxon>
        <taxon>Pseudomonadati</taxon>
        <taxon>Bacteroidota</taxon>
        <taxon>Flavobacteriia</taxon>
        <taxon>Flavobacteriales</taxon>
        <taxon>Flavobacteriaceae</taxon>
        <taxon>Flavobacterium</taxon>
    </lineage>
</organism>
<dbReference type="OrthoDB" id="10005761at2"/>
<keyword evidence="3" id="KW-1185">Reference proteome</keyword>
<dbReference type="RefSeq" id="WP_139149699.1">
    <property type="nucleotide sequence ID" value="NZ_FMVF01000019.1"/>
</dbReference>
<dbReference type="STRING" id="490189.SAMN02927903_03032"/>
<dbReference type="PROSITE" id="PS51257">
    <property type="entry name" value="PROKAR_LIPOPROTEIN"/>
    <property type="match status" value="1"/>
</dbReference>
<keyword evidence="1" id="KW-0732">Signal</keyword>
<protein>
    <submittedName>
        <fullName evidence="2">Uncharacterized protein</fullName>
    </submittedName>
</protein>
<evidence type="ECO:0000313" key="3">
    <source>
        <dbReference type="Proteomes" id="UP000199354"/>
    </source>
</evidence>
<proteinExistence type="predicted"/>
<reference evidence="2 3" key="1">
    <citation type="submission" date="2016-10" db="EMBL/GenBank/DDBJ databases">
        <authorList>
            <person name="de Groot N.N."/>
        </authorList>
    </citation>
    <scope>NUCLEOTIDE SEQUENCE [LARGE SCALE GENOMIC DNA]</scope>
    <source>
        <strain evidence="2 3">CGMCC 1.7031</strain>
    </source>
</reference>
<sequence length="94" mass="10446">MKRLLLCAILIAAMTSCSKDETTTYIPVAAEQGTCEIRLYSIGTNFSSGTPVHEAGYGTDNQNLIFQVLTDEQYTFYSQRFNAGNYEWIGTMGI</sequence>
<accession>A0A1G5K216</accession>
<feature type="chain" id="PRO_5011431760" evidence="1">
    <location>
        <begin position="20"/>
        <end position="94"/>
    </location>
</feature>
<dbReference type="Proteomes" id="UP000199354">
    <property type="component" value="Unassembled WGS sequence"/>
</dbReference>
<dbReference type="EMBL" id="FMVF01000019">
    <property type="protein sequence ID" value="SCY94504.1"/>
    <property type="molecule type" value="Genomic_DNA"/>
</dbReference>
<evidence type="ECO:0000256" key="1">
    <source>
        <dbReference type="SAM" id="SignalP"/>
    </source>
</evidence>
<dbReference type="AlphaFoldDB" id="A0A1G5K216"/>